<dbReference type="PROSITE" id="PS00170">
    <property type="entry name" value="CSA_PPIASE_1"/>
    <property type="match status" value="1"/>
</dbReference>
<dbReference type="GO" id="GO:0003755">
    <property type="term" value="F:peptidyl-prolyl cis-trans isomerase activity"/>
    <property type="evidence" value="ECO:0007669"/>
    <property type="project" value="UniProtKB-KW"/>
</dbReference>
<evidence type="ECO:0000256" key="2">
    <source>
        <dbReference type="ARBA" id="ARBA00013194"/>
    </source>
</evidence>
<evidence type="ECO:0000256" key="5">
    <source>
        <dbReference type="SAM" id="MobiDB-lite"/>
    </source>
</evidence>
<gene>
    <name evidence="7" type="ORF">B4U80_06580</name>
</gene>
<evidence type="ECO:0000313" key="8">
    <source>
        <dbReference type="Proteomes" id="UP000288716"/>
    </source>
</evidence>
<feature type="region of interest" description="Disordered" evidence="5">
    <location>
        <begin position="245"/>
        <end position="428"/>
    </location>
</feature>
<evidence type="ECO:0000256" key="1">
    <source>
        <dbReference type="ARBA" id="ARBA00000971"/>
    </source>
</evidence>
<dbReference type="InterPro" id="IPR002130">
    <property type="entry name" value="Cyclophilin-type_PPIase_dom"/>
</dbReference>
<evidence type="ECO:0000259" key="6">
    <source>
        <dbReference type="PROSITE" id="PS50072"/>
    </source>
</evidence>
<dbReference type="EMBL" id="NCKV01000244">
    <property type="protein sequence ID" value="RWS31187.1"/>
    <property type="molecule type" value="Genomic_DNA"/>
</dbReference>
<feature type="compositionally biased region" description="Basic and acidic residues" evidence="5">
    <location>
        <begin position="310"/>
        <end position="419"/>
    </location>
</feature>
<keyword evidence="8" id="KW-1185">Reference proteome</keyword>
<feature type="compositionally biased region" description="Basic and acidic residues" evidence="5">
    <location>
        <begin position="194"/>
        <end position="211"/>
    </location>
</feature>
<keyword evidence="4 7" id="KW-0413">Isomerase</keyword>
<feature type="compositionally biased region" description="Basic and acidic residues" evidence="5">
    <location>
        <begin position="284"/>
        <end position="294"/>
    </location>
</feature>
<dbReference type="SUPFAM" id="SSF50891">
    <property type="entry name" value="Cyclophilin-like"/>
    <property type="match status" value="1"/>
</dbReference>
<proteinExistence type="predicted"/>
<dbReference type="PANTHER" id="PTHR11071">
    <property type="entry name" value="PEPTIDYL-PROLYL CIS-TRANS ISOMERASE"/>
    <property type="match status" value="1"/>
</dbReference>
<dbReference type="Gene3D" id="2.40.100.10">
    <property type="entry name" value="Cyclophilin-like"/>
    <property type="match status" value="1"/>
</dbReference>
<dbReference type="PROSITE" id="PS50072">
    <property type="entry name" value="CSA_PPIASE_2"/>
    <property type="match status" value="1"/>
</dbReference>
<comment type="catalytic activity">
    <reaction evidence="1">
        <text>[protein]-peptidylproline (omega=180) = [protein]-peptidylproline (omega=0)</text>
        <dbReference type="Rhea" id="RHEA:16237"/>
        <dbReference type="Rhea" id="RHEA-COMP:10747"/>
        <dbReference type="Rhea" id="RHEA-COMP:10748"/>
        <dbReference type="ChEBI" id="CHEBI:83833"/>
        <dbReference type="ChEBI" id="CHEBI:83834"/>
        <dbReference type="EC" id="5.2.1.8"/>
    </reaction>
</comment>
<comment type="caution">
    <text evidence="7">The sequence shown here is derived from an EMBL/GenBank/DDBJ whole genome shotgun (WGS) entry which is preliminary data.</text>
</comment>
<dbReference type="GO" id="GO:0005739">
    <property type="term" value="C:mitochondrion"/>
    <property type="evidence" value="ECO:0007669"/>
    <property type="project" value="TreeGrafter"/>
</dbReference>
<dbReference type="Pfam" id="PF00160">
    <property type="entry name" value="Pro_isomerase"/>
    <property type="match status" value="1"/>
</dbReference>
<feature type="region of interest" description="Disordered" evidence="5">
    <location>
        <begin position="194"/>
        <end position="225"/>
    </location>
</feature>
<dbReference type="STRING" id="299467.A0A443SUJ2"/>
<dbReference type="PRINTS" id="PR00153">
    <property type="entry name" value="CSAPPISMRASE"/>
</dbReference>
<dbReference type="GO" id="GO:0016018">
    <property type="term" value="F:cyclosporin A binding"/>
    <property type="evidence" value="ECO:0007669"/>
    <property type="project" value="TreeGrafter"/>
</dbReference>
<reference evidence="7 8" key="1">
    <citation type="journal article" date="2018" name="Gigascience">
        <title>Genomes of trombidid mites reveal novel predicted allergens and laterally-transferred genes associated with secondary metabolism.</title>
        <authorList>
            <person name="Dong X."/>
            <person name="Chaisiri K."/>
            <person name="Xia D."/>
            <person name="Armstrong S.D."/>
            <person name="Fang Y."/>
            <person name="Donnelly M.J."/>
            <person name="Kadowaki T."/>
            <person name="McGarry J.W."/>
            <person name="Darby A.C."/>
            <person name="Makepeace B.L."/>
        </authorList>
    </citation>
    <scope>NUCLEOTIDE SEQUENCE [LARGE SCALE GENOMIC DNA]</scope>
    <source>
        <strain evidence="7">UoL-UT</strain>
    </source>
</reference>
<evidence type="ECO:0000256" key="4">
    <source>
        <dbReference type="ARBA" id="ARBA00023235"/>
    </source>
</evidence>
<feature type="compositionally biased region" description="Basic residues" evidence="5">
    <location>
        <begin position="266"/>
        <end position="279"/>
    </location>
</feature>
<sequence>MSSGKKMRKRCFFDIEIDNKPVGRIVLELFNDVCPVTAENFRALCTGEMGLGKTTEKPLHYKNVIFHRVVKNFMIQGGDFSMGPKLFLHFDDAGNGRGGESIFGGTFKDENFEMKHNEPFLLSMANRGKDTNGSQFFITTKPAPHLDGVHVVFGHVISGQEVVSEIENQAIDKNSKPLVNVLIANCGELVPQIKPKEKDKGDKEEEKKENVEVDQAEVECTIKPEEIPEIPANRFLMRDVEAKDAANKAKGTRDERIRSRTQTTRSGRKVKGRGFRRYRTPSPGDRKARSETPPHWKSAQSRTKSLSEALKPEEKEKIEEKRFESRDEQRENRKEFRENRDDRRYARRYDDRDRRREDRRNDRRSDTRDRRDEKRSERREETRGKQREARDEKVREKRVDREPRTENNNKSEEVNRDEASTADVNGIK</sequence>
<evidence type="ECO:0000256" key="3">
    <source>
        <dbReference type="ARBA" id="ARBA00023110"/>
    </source>
</evidence>
<dbReference type="EC" id="5.2.1.8" evidence="2"/>
<dbReference type="VEuPathDB" id="VectorBase:LDEU000851"/>
<evidence type="ECO:0000313" key="7">
    <source>
        <dbReference type="EMBL" id="RWS31187.1"/>
    </source>
</evidence>
<dbReference type="Proteomes" id="UP000288716">
    <property type="component" value="Unassembled WGS sequence"/>
</dbReference>
<dbReference type="OrthoDB" id="193499at2759"/>
<dbReference type="AlphaFoldDB" id="A0A443SUJ2"/>
<feature type="domain" description="PPIase cyclophilin-type" evidence="6">
    <location>
        <begin position="12"/>
        <end position="188"/>
    </location>
</feature>
<dbReference type="GO" id="GO:0006457">
    <property type="term" value="P:protein folding"/>
    <property type="evidence" value="ECO:0007669"/>
    <property type="project" value="InterPro"/>
</dbReference>
<dbReference type="FunFam" id="2.40.100.10:FF:000005">
    <property type="entry name" value="Peptidyl-prolyl cis-trans isomerase G"/>
    <property type="match status" value="1"/>
</dbReference>
<dbReference type="PANTHER" id="PTHR11071:SF565">
    <property type="entry name" value="MOCA-CYP, ISOFORM A"/>
    <property type="match status" value="1"/>
</dbReference>
<keyword evidence="3" id="KW-0697">Rotamase</keyword>
<organism evidence="7 8">
    <name type="scientific">Leptotrombidium deliense</name>
    <dbReference type="NCBI Taxonomy" id="299467"/>
    <lineage>
        <taxon>Eukaryota</taxon>
        <taxon>Metazoa</taxon>
        <taxon>Ecdysozoa</taxon>
        <taxon>Arthropoda</taxon>
        <taxon>Chelicerata</taxon>
        <taxon>Arachnida</taxon>
        <taxon>Acari</taxon>
        <taxon>Acariformes</taxon>
        <taxon>Trombidiformes</taxon>
        <taxon>Prostigmata</taxon>
        <taxon>Anystina</taxon>
        <taxon>Parasitengona</taxon>
        <taxon>Trombiculoidea</taxon>
        <taxon>Trombiculidae</taxon>
        <taxon>Leptotrombidium</taxon>
    </lineage>
</organism>
<dbReference type="InterPro" id="IPR029000">
    <property type="entry name" value="Cyclophilin-like_dom_sf"/>
</dbReference>
<name>A0A443SUJ2_9ACAR</name>
<protein>
    <recommendedName>
        <fullName evidence="2">peptidylprolyl isomerase</fullName>
        <ecNumber evidence="2">5.2.1.8</ecNumber>
    </recommendedName>
</protein>
<accession>A0A443SUJ2</accession>
<feature type="compositionally biased region" description="Basic and acidic residues" evidence="5">
    <location>
        <begin position="245"/>
        <end position="258"/>
    </location>
</feature>
<dbReference type="InterPro" id="IPR020892">
    <property type="entry name" value="Cyclophilin-type_PPIase_CS"/>
</dbReference>